<dbReference type="InterPro" id="IPR036179">
    <property type="entry name" value="Ig-like_dom_sf"/>
</dbReference>
<protein>
    <recommendedName>
        <fullName evidence="1">Ig-like domain-containing protein</fullName>
    </recommendedName>
</protein>
<dbReference type="SUPFAM" id="SSF48726">
    <property type="entry name" value="Immunoglobulin"/>
    <property type="match status" value="1"/>
</dbReference>
<feature type="domain" description="Ig-like" evidence="1">
    <location>
        <begin position="22"/>
        <end position="110"/>
    </location>
</feature>
<accession>A0A8C5IWG5</accession>
<dbReference type="InterPro" id="IPR007110">
    <property type="entry name" value="Ig-like_dom"/>
</dbReference>
<evidence type="ECO:0000259" key="1">
    <source>
        <dbReference type="PROSITE" id="PS50835"/>
    </source>
</evidence>
<sequence>MALLCQPAIPSLLLLPSQPLAPEIQEGPQEVKVLLNTSAVLPCRAQGWPVPRVTWRKDGQLLPLPGSDRYEPLWVGGTKSCLSGRATLHSNRWLVCQSRCELLCSVLTPA</sequence>
<dbReference type="Pfam" id="PF13927">
    <property type="entry name" value="Ig_3"/>
    <property type="match status" value="1"/>
</dbReference>
<dbReference type="InterPro" id="IPR013783">
    <property type="entry name" value="Ig-like_fold"/>
</dbReference>
<dbReference type="Proteomes" id="UP000694408">
    <property type="component" value="Unplaced"/>
</dbReference>
<evidence type="ECO:0000313" key="2">
    <source>
        <dbReference type="Ensembl" id="ENSJHYP00000009085.1"/>
    </source>
</evidence>
<organism evidence="2 3">
    <name type="scientific">Junco hyemalis</name>
    <name type="common">Dark-eyed junco</name>
    <dbReference type="NCBI Taxonomy" id="40217"/>
    <lineage>
        <taxon>Eukaryota</taxon>
        <taxon>Metazoa</taxon>
        <taxon>Chordata</taxon>
        <taxon>Craniata</taxon>
        <taxon>Vertebrata</taxon>
        <taxon>Euteleostomi</taxon>
        <taxon>Archelosauria</taxon>
        <taxon>Archosauria</taxon>
        <taxon>Dinosauria</taxon>
        <taxon>Saurischia</taxon>
        <taxon>Theropoda</taxon>
        <taxon>Coelurosauria</taxon>
        <taxon>Aves</taxon>
        <taxon>Neognathae</taxon>
        <taxon>Neoaves</taxon>
        <taxon>Telluraves</taxon>
        <taxon>Australaves</taxon>
        <taxon>Passeriformes</taxon>
        <taxon>Passerellidae</taxon>
        <taxon>Junco</taxon>
    </lineage>
</organism>
<keyword evidence="3" id="KW-1185">Reference proteome</keyword>
<evidence type="ECO:0000313" key="3">
    <source>
        <dbReference type="Proteomes" id="UP000694408"/>
    </source>
</evidence>
<dbReference type="AlphaFoldDB" id="A0A8C5IWG5"/>
<dbReference type="Gene3D" id="2.60.40.10">
    <property type="entry name" value="Immunoglobulins"/>
    <property type="match status" value="1"/>
</dbReference>
<name>A0A8C5IWG5_JUNHY</name>
<dbReference type="Ensembl" id="ENSJHYT00000011034.1">
    <property type="protein sequence ID" value="ENSJHYP00000009085.1"/>
    <property type="gene ID" value="ENSJHYG00000007202.1"/>
</dbReference>
<dbReference type="PROSITE" id="PS50835">
    <property type="entry name" value="IG_LIKE"/>
    <property type="match status" value="1"/>
</dbReference>
<reference evidence="2" key="1">
    <citation type="submission" date="2025-08" db="UniProtKB">
        <authorList>
            <consortium name="Ensembl"/>
        </authorList>
    </citation>
    <scope>IDENTIFICATION</scope>
</reference>
<reference evidence="2" key="2">
    <citation type="submission" date="2025-09" db="UniProtKB">
        <authorList>
            <consortium name="Ensembl"/>
        </authorList>
    </citation>
    <scope>IDENTIFICATION</scope>
</reference>
<proteinExistence type="predicted"/>